<dbReference type="AlphaFoldDB" id="A0A5B7X3L3"/>
<proteinExistence type="predicted"/>
<dbReference type="PIRSF" id="PIRSF029477">
    <property type="entry name" value="UCP029477"/>
    <property type="match status" value="1"/>
</dbReference>
<accession>A0A5B7X3L3</accession>
<dbReference type="RefSeq" id="WP_139066523.1">
    <property type="nucleotide sequence ID" value="NZ_CP040812.1"/>
</dbReference>
<gene>
    <name evidence="2" type="ORF">FHG64_11410</name>
</gene>
<name>A0A5B7X3L3_9FLAO</name>
<dbReference type="InterPro" id="IPR016920">
    <property type="entry name" value="UCP029477"/>
</dbReference>
<dbReference type="CDD" id="cd00657">
    <property type="entry name" value="Ferritin_like"/>
    <property type="match status" value="1"/>
</dbReference>
<feature type="domain" description="DUF2383" evidence="1">
    <location>
        <begin position="7"/>
        <end position="115"/>
    </location>
</feature>
<dbReference type="InterPro" id="IPR012347">
    <property type="entry name" value="Ferritin-like"/>
</dbReference>
<dbReference type="SUPFAM" id="SSF47240">
    <property type="entry name" value="Ferritin-like"/>
    <property type="match status" value="1"/>
</dbReference>
<sequence length="148" mass="16923">MKFTEKISGMLNDLLEKNYDTEKNYRYAGENAQDPQLKSFFNERAQERYDFGHELKSEIRTFGESPEKGSSIGGDIQRSWMNLKTTFSANKNEALLEEVVKGEKAAVDEYNEVLQHTDLPPSTQNVLMKQRNAITAALNKVKSLEQRA</sequence>
<dbReference type="InterPro" id="IPR011971">
    <property type="entry name" value="CHP02284"/>
</dbReference>
<dbReference type="Proteomes" id="UP000309016">
    <property type="component" value="Chromosome"/>
</dbReference>
<dbReference type="Pfam" id="PF09537">
    <property type="entry name" value="DUF2383"/>
    <property type="match status" value="1"/>
</dbReference>
<dbReference type="InterPro" id="IPR019052">
    <property type="entry name" value="DUF2383"/>
</dbReference>
<dbReference type="EMBL" id="CP040812">
    <property type="protein sequence ID" value="QCY69959.1"/>
    <property type="molecule type" value="Genomic_DNA"/>
</dbReference>
<reference evidence="2 3" key="1">
    <citation type="submission" date="2019-06" db="EMBL/GenBank/DDBJ databases">
        <title>Complete genome sequence of Antarcticibacterium flavum KCTC 52984T from an Antarctic marine sediment.</title>
        <authorList>
            <person name="Lee Y.M."/>
            <person name="Shin S.C."/>
        </authorList>
    </citation>
    <scope>NUCLEOTIDE SEQUENCE [LARGE SCALE GENOMIC DNA]</scope>
    <source>
        <strain evidence="2 3">KCTC 52984</strain>
    </source>
</reference>
<protein>
    <submittedName>
        <fullName evidence="2">PA2169 family four-helix-bundle protein</fullName>
    </submittedName>
</protein>
<dbReference type="InterPro" id="IPR009078">
    <property type="entry name" value="Ferritin-like_SF"/>
</dbReference>
<dbReference type="KEGG" id="afla:FHG64_11410"/>
<evidence type="ECO:0000313" key="2">
    <source>
        <dbReference type="EMBL" id="QCY69959.1"/>
    </source>
</evidence>
<dbReference type="NCBIfam" id="TIGR02284">
    <property type="entry name" value="PA2169 family four-helix-bundle protein"/>
    <property type="match status" value="1"/>
</dbReference>
<organism evidence="2 3">
    <name type="scientific">Antarcticibacterium flavum</name>
    <dbReference type="NCBI Taxonomy" id="2058175"/>
    <lineage>
        <taxon>Bacteria</taxon>
        <taxon>Pseudomonadati</taxon>
        <taxon>Bacteroidota</taxon>
        <taxon>Flavobacteriia</taxon>
        <taxon>Flavobacteriales</taxon>
        <taxon>Flavobacteriaceae</taxon>
        <taxon>Antarcticibacterium</taxon>
    </lineage>
</organism>
<keyword evidence="3" id="KW-1185">Reference proteome</keyword>
<evidence type="ECO:0000259" key="1">
    <source>
        <dbReference type="Pfam" id="PF09537"/>
    </source>
</evidence>
<dbReference type="Gene3D" id="1.20.1260.10">
    <property type="match status" value="1"/>
</dbReference>
<dbReference type="OrthoDB" id="282393at2"/>
<evidence type="ECO:0000313" key="3">
    <source>
        <dbReference type="Proteomes" id="UP000309016"/>
    </source>
</evidence>